<organism evidence="1 2">
    <name type="scientific">Cirrhinus mrigala</name>
    <name type="common">Mrigala</name>
    <dbReference type="NCBI Taxonomy" id="683832"/>
    <lineage>
        <taxon>Eukaryota</taxon>
        <taxon>Metazoa</taxon>
        <taxon>Chordata</taxon>
        <taxon>Craniata</taxon>
        <taxon>Vertebrata</taxon>
        <taxon>Euteleostomi</taxon>
        <taxon>Actinopterygii</taxon>
        <taxon>Neopterygii</taxon>
        <taxon>Teleostei</taxon>
        <taxon>Ostariophysi</taxon>
        <taxon>Cypriniformes</taxon>
        <taxon>Cyprinidae</taxon>
        <taxon>Labeoninae</taxon>
        <taxon>Labeonini</taxon>
        <taxon>Cirrhinus</taxon>
    </lineage>
</organism>
<dbReference type="EMBL" id="JAMKFB020000241">
    <property type="protein sequence ID" value="KAL0151544.1"/>
    <property type="molecule type" value="Genomic_DNA"/>
</dbReference>
<reference evidence="1 2" key="1">
    <citation type="submission" date="2024-05" db="EMBL/GenBank/DDBJ databases">
        <title>Genome sequencing and assembly of Indian major carp, Cirrhinus mrigala (Hamilton, 1822).</title>
        <authorList>
            <person name="Mohindra V."/>
            <person name="Chowdhury L.M."/>
            <person name="Lal K."/>
            <person name="Jena J.K."/>
        </authorList>
    </citation>
    <scope>NUCLEOTIDE SEQUENCE [LARGE SCALE GENOMIC DNA]</scope>
    <source>
        <strain evidence="1">CM1030</strain>
        <tissue evidence="1">Blood</tissue>
    </source>
</reference>
<comment type="caution">
    <text evidence="1">The sequence shown here is derived from an EMBL/GenBank/DDBJ whole genome shotgun (WGS) entry which is preliminary data.</text>
</comment>
<evidence type="ECO:0000313" key="2">
    <source>
        <dbReference type="Proteomes" id="UP001529510"/>
    </source>
</evidence>
<evidence type="ECO:0000313" key="1">
    <source>
        <dbReference type="EMBL" id="KAL0151544.1"/>
    </source>
</evidence>
<evidence type="ECO:0008006" key="3">
    <source>
        <dbReference type="Google" id="ProtNLM"/>
    </source>
</evidence>
<keyword evidence="2" id="KW-1185">Reference proteome</keyword>
<accession>A0ABD0MN84</accession>
<protein>
    <recommendedName>
        <fullName evidence="3">Activity-regulated cytoskeleton associated protein 2</fullName>
    </recommendedName>
</protein>
<sequence>TNPVSTTKPVSSSVVVNDAANAPYVLQSTMQQGVPDQGSFGPTDLFMTGGDTSRRFSGRIPVKLEFPTFGRKEDDPDPLIYIEKCRDYLALNPLSNEELIATLRNVLHGTARDWWDVARFSISTFLSAFLSEDYVDELAERIRNR</sequence>
<proteinExistence type="predicted"/>
<name>A0ABD0MN84_CIRMR</name>
<gene>
    <name evidence="1" type="ORF">M9458_053196</name>
</gene>
<dbReference type="AlphaFoldDB" id="A0ABD0MN84"/>
<feature type="non-terminal residue" evidence="1">
    <location>
        <position position="145"/>
    </location>
</feature>
<dbReference type="Proteomes" id="UP001529510">
    <property type="component" value="Unassembled WGS sequence"/>
</dbReference>
<feature type="non-terminal residue" evidence="1">
    <location>
        <position position="1"/>
    </location>
</feature>